<dbReference type="Gene3D" id="2.130.10.30">
    <property type="entry name" value="Regulator of chromosome condensation 1/beta-lactamase-inhibitor protein II"/>
    <property type="match status" value="2"/>
</dbReference>
<dbReference type="EMBL" id="CCKQ01013263">
    <property type="protein sequence ID" value="CDW84904.1"/>
    <property type="molecule type" value="Genomic_DNA"/>
</dbReference>
<accession>A0A078ARV4</accession>
<dbReference type="PROSITE" id="PS50237">
    <property type="entry name" value="HECT"/>
    <property type="match status" value="1"/>
</dbReference>
<dbReference type="Gene3D" id="3.90.1750.10">
    <property type="entry name" value="Hect, E3 ligase catalytic domains"/>
    <property type="match status" value="1"/>
</dbReference>
<dbReference type="GO" id="GO:0004842">
    <property type="term" value="F:ubiquitin-protein transferase activity"/>
    <property type="evidence" value="ECO:0007669"/>
    <property type="project" value="InterPro"/>
</dbReference>
<evidence type="ECO:0000259" key="5">
    <source>
        <dbReference type="PROSITE" id="PS50237"/>
    </source>
</evidence>
<comment type="caution">
    <text evidence="2">Lacks conserved residue(s) required for the propagation of feature annotation.</text>
</comment>
<dbReference type="Proteomes" id="UP000039865">
    <property type="component" value="Unassembled WGS sequence"/>
</dbReference>
<dbReference type="Pfam" id="PF13540">
    <property type="entry name" value="RCC1_2"/>
    <property type="match status" value="1"/>
</dbReference>
<keyword evidence="1 2" id="KW-0833">Ubl conjugation pathway</keyword>
<reference evidence="6 7" key="1">
    <citation type="submission" date="2014-06" db="EMBL/GenBank/DDBJ databases">
        <authorList>
            <person name="Swart Estienne"/>
        </authorList>
    </citation>
    <scope>NUCLEOTIDE SEQUENCE [LARGE SCALE GENOMIC DNA]</scope>
    <source>
        <strain evidence="6 7">130c</strain>
    </source>
</reference>
<sequence length="2098" mass="241907">MHNELKAQFLKIDEIPSEEIDVLFSIITGGEFQGLTSGSHAISNDNQKVTIVGFSDQWDQPNNLTKLETDKFKSLNVKLSATSPQDKIIGLYYDETAKERQELIALQMFDVNIVCHIDKEEKEKIFQMSILNDMEIIKKFVSVLQSLEKDPENLTADQKVKRQQLYVNMLNSITNMIQSGGEKYITLMRENGLLEPLLQHLYQKQTQQLTLKKIVPLEWLELKYVEIKRKALENDVSLIPNLGENTASIMNKKQIILQSSDPTTGDTVIQNAHLLSAINLQNISNDQIFKSHLGKDLVNFMSEFDQELEPNPILNKKYGLVFYDSQELMKLDNKAINILLNSQVVVTTNDIQPKELFTQMVQLVKKDDEKEEKLRCLLGLLESVILFIRKVDFERIQLPISLNFENHIKSQKSLVEGVIKELQSWSNVDYDYMLSSIIDHQDRAYNIIANYALKAIQNLYEEKQKNQDKIKKLEVDKKFKEVEQLKVKIAENETKKKKEIEEKLAEFKKQGFGRTAQKSLIEELAEQSDANESRENFDKDFEIEDLLKDETFTKKLDEIIEKKIKPFSEDKLDDEAKSKSVKQGQESFWDAVLKIDIKQLTKEYEETINSIAHLESRKALVSILANSDLSTFLPGVMKDKKSQKIFTCFIRTAFNDALILYLNTGQKNQYKTIKSIIRKLFKFCDESPEFSNYLRNFLRFDIIQSSVLTITKMKQNPGKSVKEYFNTEHIILNELNPYLFIYVASQFLRKYPSFIQEQPKYIPAMFNYALCMFTFLQQQKSSIVNQLLTLIIEILKYSDDNLEQVVRDKSIDSLLNHELLKYIILHIDYDNQTKFNNQQKLLLEIHMKLLDIFHKIGDRNLRQVDSNLENSAGILKVKRGQKVLSDKENFDFIKYYIHFKALEEYQTEMMNINIETNHYAYDAKILAKFTMKQVEKLTIAFNDKTQLKEFTFVGIANNATGKSISYYTQEDIKGKDKAVELFKGDFYILYPIKKQLVVAFGDGSNERLGVAGSSSTLPKAAYSTSNLKPMQIFTANCFAIVVNEEKELYKCGTISKKMGGAASTYEKIVGLRGKVNLVACGRSSLYVVNDQNEIFRQGYSKDGHLGLNTEYSSLTAMDKIDDEQQITEKIVDISSASHFTLFVTEDGKLYGIGNRLMKELGLDCDQKIINIPLKEGAKVLKAYASMGKNSPLAFLKVQLENGKIEFWSAGKNEQGLLGQGQQVKHSKLFKPLKFDQENIQFVEFSCYGDHAMAIDQNGQLWAWGCNLSKRAGFKEDIYDGIFEPKKVTFPAKEKLTPLKISCGFDHTLIIFEDESKEKKLYSVGQDEKIFHHLGLTQIEAEDKNNYYREVTAFRGFNIVDFKAGHRSSHVIIEGEKEPTDNLHSHKVNGELKTGILHVYKDEAGKLQYLTQDEYEAKKDTLPDICLALKSQVENLENIELPDLNDLAKELIDQESTDTTHDGLQCNLTLQPLNGVRYFSFSKINGDNQKVDLCETAFMQPNSFDINPLIYYRIKKPLKKGARLPIIDLKQYYKESSSYGLDIEIKPDLSYQKNEKMIELTKTSYDELCDSASKFASDLDQDLLREMDRYVRSNLNDKLLEDITVKNDFKIADMTFKNVKIKKLQESVKRRRIEMYLSFNQIFLNIMPYISLDDKASKGDMTKSFQTVKGMILFSMKNKFILNQVTSLETGSSGYVEIRRRKAQRFCETGQVDHKGEHTIFGQIFQSLKLSGFSAFKQNSTDSRVYSAKFIGEGSIDAGGPYRESLTNICSELESENLPLLIKTANNRNNHGENRDCFIPNLNSNNPTHIEMFKFLGYLLGYGIRAMSPLQLHFPPVFWKQILNDPLTAFDLKGFDTYSWKIIEDLKKQAKKLSDKEFSAVVEEAFVTRLSDGSEVELKQNGKDIIVNKENLDEYCDLILQKRFSEYKTQIDAIREGIDYIIPISILKLFTWEEVEIRACGDKILDIEKLKKFTRYYACEENNEFVQRFWRVLADMTDEEQMLYLKFVWGRTRLPYDTSKVRDNHTIYLCQSRGDKEFPEAHTWQNKLILIIFSFFQLDLPKYTTDEICKQRLVTAVTMCGEIDTDGSAAYIPDDNDEE</sequence>
<name>A0A078ARV4_STYLE</name>
<evidence type="ECO:0000313" key="6">
    <source>
        <dbReference type="EMBL" id="CDW84904.1"/>
    </source>
</evidence>
<feature type="repeat" description="RCC1" evidence="3">
    <location>
        <begin position="1202"/>
        <end position="1257"/>
    </location>
</feature>
<dbReference type="PANTHER" id="PTHR46654">
    <property type="entry name" value="E3 UBIQUITIN-PROTEIN LIGASE HECTD3"/>
    <property type="match status" value="1"/>
</dbReference>
<dbReference type="SUPFAM" id="SSF56204">
    <property type="entry name" value="Hect, E3 ligase catalytic domain"/>
    <property type="match status" value="1"/>
</dbReference>
<evidence type="ECO:0000256" key="4">
    <source>
        <dbReference type="SAM" id="Coils"/>
    </source>
</evidence>
<dbReference type="InterPro" id="IPR000569">
    <property type="entry name" value="HECT_dom"/>
</dbReference>
<dbReference type="PROSITE" id="PS50012">
    <property type="entry name" value="RCC1_3"/>
    <property type="match status" value="2"/>
</dbReference>
<keyword evidence="7" id="KW-1185">Reference proteome</keyword>
<feature type="repeat" description="RCC1" evidence="3">
    <location>
        <begin position="1258"/>
        <end position="1313"/>
    </location>
</feature>
<dbReference type="Gene3D" id="3.30.2160.10">
    <property type="entry name" value="Hect, E3 ligase catalytic domain"/>
    <property type="match status" value="1"/>
</dbReference>
<evidence type="ECO:0000313" key="7">
    <source>
        <dbReference type="Proteomes" id="UP000039865"/>
    </source>
</evidence>
<dbReference type="Gene3D" id="3.30.2410.10">
    <property type="entry name" value="Hect, E3 ligase catalytic domain"/>
    <property type="match status" value="1"/>
</dbReference>
<evidence type="ECO:0000256" key="1">
    <source>
        <dbReference type="ARBA" id="ARBA00022786"/>
    </source>
</evidence>
<organism evidence="6 7">
    <name type="scientific">Stylonychia lemnae</name>
    <name type="common">Ciliate</name>
    <dbReference type="NCBI Taxonomy" id="5949"/>
    <lineage>
        <taxon>Eukaryota</taxon>
        <taxon>Sar</taxon>
        <taxon>Alveolata</taxon>
        <taxon>Ciliophora</taxon>
        <taxon>Intramacronucleata</taxon>
        <taxon>Spirotrichea</taxon>
        <taxon>Stichotrichia</taxon>
        <taxon>Sporadotrichida</taxon>
        <taxon>Oxytrichidae</taxon>
        <taxon>Stylonychinae</taxon>
        <taxon>Stylonychia</taxon>
    </lineage>
</organism>
<evidence type="ECO:0000256" key="3">
    <source>
        <dbReference type="PROSITE-ProRule" id="PRU00235"/>
    </source>
</evidence>
<evidence type="ECO:0000256" key="2">
    <source>
        <dbReference type="PROSITE-ProRule" id="PRU00104"/>
    </source>
</evidence>
<gene>
    <name evidence="6" type="primary">Contig3153.g3374</name>
    <name evidence="6" type="ORF">STYLEM_13973</name>
</gene>
<dbReference type="SUPFAM" id="SSF50985">
    <property type="entry name" value="RCC1/BLIP-II"/>
    <property type="match status" value="2"/>
</dbReference>
<dbReference type="InterPro" id="IPR042469">
    <property type="entry name" value="HECTD3"/>
</dbReference>
<feature type="coiled-coil region" evidence="4">
    <location>
        <begin position="453"/>
        <end position="510"/>
    </location>
</feature>
<feature type="domain" description="HECT" evidence="5">
    <location>
        <begin position="1748"/>
        <end position="2076"/>
    </location>
</feature>
<dbReference type="Pfam" id="PF00632">
    <property type="entry name" value="HECT"/>
    <property type="match status" value="1"/>
</dbReference>
<dbReference type="SMART" id="SM00119">
    <property type="entry name" value="HECTc"/>
    <property type="match status" value="1"/>
</dbReference>
<dbReference type="OrthoDB" id="239701at2759"/>
<dbReference type="InterPro" id="IPR035983">
    <property type="entry name" value="Hect_E3_ubiquitin_ligase"/>
</dbReference>
<dbReference type="InParanoid" id="A0A078ARV4"/>
<dbReference type="InterPro" id="IPR000408">
    <property type="entry name" value="Reg_chr_condens"/>
</dbReference>
<proteinExistence type="predicted"/>
<keyword evidence="4" id="KW-0175">Coiled coil</keyword>
<dbReference type="InterPro" id="IPR009091">
    <property type="entry name" value="RCC1/BLIP-II"/>
</dbReference>
<protein>
    <submittedName>
        <fullName evidence="6">Hect e3 ubiquitin</fullName>
    </submittedName>
</protein>
<dbReference type="PANTHER" id="PTHR46654:SF1">
    <property type="entry name" value="E3 UBIQUITIN-PROTEIN LIGASE HECTD3"/>
    <property type="match status" value="1"/>
</dbReference>